<comment type="catalytic activity">
    <reaction evidence="1 8">
        <text>1-(2-carboxyphenylamino)-1-deoxy-D-ribulose 5-phosphate + H(+) = (1S,2R)-1-C-(indol-3-yl)glycerol 3-phosphate + CO2 + H2O</text>
        <dbReference type="Rhea" id="RHEA:23476"/>
        <dbReference type="ChEBI" id="CHEBI:15377"/>
        <dbReference type="ChEBI" id="CHEBI:15378"/>
        <dbReference type="ChEBI" id="CHEBI:16526"/>
        <dbReference type="ChEBI" id="CHEBI:58613"/>
        <dbReference type="ChEBI" id="CHEBI:58866"/>
        <dbReference type="EC" id="4.1.1.48"/>
    </reaction>
</comment>
<dbReference type="InterPro" id="IPR013798">
    <property type="entry name" value="Indole-3-glycerol_P_synth_dom"/>
</dbReference>
<comment type="caution">
    <text evidence="10">The sequence shown here is derived from an EMBL/GenBank/DDBJ whole genome shotgun (WGS) entry which is preliminary data.</text>
</comment>
<evidence type="ECO:0000256" key="8">
    <source>
        <dbReference type="HAMAP-Rule" id="MF_00134"/>
    </source>
</evidence>
<dbReference type="RefSeq" id="WP_230068677.1">
    <property type="nucleotide sequence ID" value="NZ_BAABLL010000011.1"/>
</dbReference>
<evidence type="ECO:0000256" key="5">
    <source>
        <dbReference type="ARBA" id="ARBA00022822"/>
    </source>
</evidence>
<feature type="domain" description="Indole-3-glycerol phosphate synthase" evidence="9">
    <location>
        <begin position="4"/>
        <end position="259"/>
    </location>
</feature>
<dbReference type="NCBIfam" id="NF001369">
    <property type="entry name" value="PRK00278.1-1"/>
    <property type="match status" value="1"/>
</dbReference>
<organism evidence="10 11">
    <name type="scientific">Arthrobacter cryoconiti</name>
    <dbReference type="NCBI Taxonomy" id="748907"/>
    <lineage>
        <taxon>Bacteria</taxon>
        <taxon>Bacillati</taxon>
        <taxon>Actinomycetota</taxon>
        <taxon>Actinomycetes</taxon>
        <taxon>Micrococcales</taxon>
        <taxon>Micrococcaceae</taxon>
        <taxon>Arthrobacter</taxon>
    </lineage>
</organism>
<gene>
    <name evidence="8 10" type="primary">trpC</name>
    <name evidence="10" type="ORF">ACFOW9_00080</name>
</gene>
<name>A0ABV8QUS6_9MICC</name>
<dbReference type="SUPFAM" id="SSF51366">
    <property type="entry name" value="Ribulose-phoshate binding barrel"/>
    <property type="match status" value="1"/>
</dbReference>
<keyword evidence="3 8" id="KW-0028">Amino-acid biosynthesis</keyword>
<dbReference type="InterPro" id="IPR001468">
    <property type="entry name" value="Indole-3-GlycerolPSynthase_CS"/>
</dbReference>
<comment type="similarity">
    <text evidence="8">Belongs to the TrpC family.</text>
</comment>
<dbReference type="EC" id="4.1.1.48" evidence="8"/>
<evidence type="ECO:0000256" key="3">
    <source>
        <dbReference type="ARBA" id="ARBA00022605"/>
    </source>
</evidence>
<protein>
    <recommendedName>
        <fullName evidence="8">Indole-3-glycerol phosphate synthase</fullName>
        <shortName evidence="8">IGPS</shortName>
        <ecNumber evidence="8">4.1.1.48</ecNumber>
    </recommendedName>
</protein>
<keyword evidence="11" id="KW-1185">Reference proteome</keyword>
<dbReference type="InterPro" id="IPR011060">
    <property type="entry name" value="RibuloseP-bd_barrel"/>
</dbReference>
<keyword evidence="7 8" id="KW-0456">Lyase</keyword>
<dbReference type="GO" id="GO:0004425">
    <property type="term" value="F:indole-3-glycerol-phosphate synthase activity"/>
    <property type="evidence" value="ECO:0007669"/>
    <property type="project" value="UniProtKB-EC"/>
</dbReference>
<reference evidence="11" key="1">
    <citation type="journal article" date="2019" name="Int. J. Syst. Evol. Microbiol.">
        <title>The Global Catalogue of Microorganisms (GCM) 10K type strain sequencing project: providing services to taxonomists for standard genome sequencing and annotation.</title>
        <authorList>
            <consortium name="The Broad Institute Genomics Platform"/>
            <consortium name="The Broad Institute Genome Sequencing Center for Infectious Disease"/>
            <person name="Wu L."/>
            <person name="Ma J."/>
        </authorList>
    </citation>
    <scope>NUCLEOTIDE SEQUENCE [LARGE SCALE GENOMIC DNA]</scope>
    <source>
        <strain evidence="11">CGMCC 1.10698</strain>
    </source>
</reference>
<evidence type="ECO:0000256" key="4">
    <source>
        <dbReference type="ARBA" id="ARBA00022793"/>
    </source>
</evidence>
<dbReference type="NCBIfam" id="NF001377">
    <property type="entry name" value="PRK00278.2-4"/>
    <property type="match status" value="1"/>
</dbReference>
<evidence type="ECO:0000256" key="6">
    <source>
        <dbReference type="ARBA" id="ARBA00023141"/>
    </source>
</evidence>
<evidence type="ECO:0000256" key="1">
    <source>
        <dbReference type="ARBA" id="ARBA00001633"/>
    </source>
</evidence>
<dbReference type="InterPro" id="IPR045186">
    <property type="entry name" value="Indole-3-glycerol_P_synth"/>
</dbReference>
<evidence type="ECO:0000313" key="10">
    <source>
        <dbReference type="EMBL" id="MFC4264000.1"/>
    </source>
</evidence>
<dbReference type="InterPro" id="IPR013785">
    <property type="entry name" value="Aldolase_TIM"/>
</dbReference>
<dbReference type="PANTHER" id="PTHR22854">
    <property type="entry name" value="TRYPTOPHAN BIOSYNTHESIS PROTEIN"/>
    <property type="match status" value="1"/>
</dbReference>
<keyword evidence="6 8" id="KW-0057">Aromatic amino acid biosynthesis</keyword>
<evidence type="ECO:0000259" key="9">
    <source>
        <dbReference type="Pfam" id="PF00218"/>
    </source>
</evidence>
<evidence type="ECO:0000256" key="7">
    <source>
        <dbReference type="ARBA" id="ARBA00023239"/>
    </source>
</evidence>
<sequence>MSVLQDIIAGVREDLDVRKQAVSLEELHKRVALAPPARDGLAALGGTDTARTELKVIAEVKRRSPSKGDLAGITDPAALAAQYNDGGASVISVLTEKRRFGGSLADLDAVRAAVDIPVLRKDFTCDPYMIWEARAHGADLVLLIVAALRDDELRDYLALTHELGMNAIVETHTAQEIERAVSVGAKIIGINVRNLKTLDVDRGVFAALAGMIPQGQVVIAESGVRDAEDVAHYASHGATAILVGEALVKDATPRERITEFKIAGAQAIRRGLIGAE</sequence>
<evidence type="ECO:0000256" key="2">
    <source>
        <dbReference type="ARBA" id="ARBA00004696"/>
    </source>
</evidence>
<dbReference type="PANTHER" id="PTHR22854:SF2">
    <property type="entry name" value="INDOLE-3-GLYCEROL-PHOSPHATE SYNTHASE"/>
    <property type="match status" value="1"/>
</dbReference>
<dbReference type="EMBL" id="JBHSCQ010000001">
    <property type="protein sequence ID" value="MFC4264000.1"/>
    <property type="molecule type" value="Genomic_DNA"/>
</dbReference>
<comment type="pathway">
    <text evidence="2 8">Amino-acid biosynthesis; L-tryptophan biosynthesis; L-tryptophan from chorismate: step 4/5.</text>
</comment>
<keyword evidence="4 8" id="KW-0210">Decarboxylase</keyword>
<dbReference type="PROSITE" id="PS00614">
    <property type="entry name" value="IGPS"/>
    <property type="match status" value="1"/>
</dbReference>
<dbReference type="Proteomes" id="UP001595773">
    <property type="component" value="Unassembled WGS sequence"/>
</dbReference>
<dbReference type="Pfam" id="PF00218">
    <property type="entry name" value="IGPS"/>
    <property type="match status" value="1"/>
</dbReference>
<evidence type="ECO:0000313" key="11">
    <source>
        <dbReference type="Proteomes" id="UP001595773"/>
    </source>
</evidence>
<keyword evidence="5 8" id="KW-0822">Tryptophan biosynthesis</keyword>
<accession>A0ABV8QUS6</accession>
<dbReference type="Gene3D" id="3.20.20.70">
    <property type="entry name" value="Aldolase class I"/>
    <property type="match status" value="1"/>
</dbReference>
<dbReference type="HAMAP" id="MF_00134_B">
    <property type="entry name" value="IGPS_B"/>
    <property type="match status" value="1"/>
</dbReference>
<dbReference type="CDD" id="cd00331">
    <property type="entry name" value="IGPS"/>
    <property type="match status" value="1"/>
</dbReference>
<proteinExistence type="inferred from homology"/>